<comment type="caution">
    <text evidence="1">The sequence shown here is derived from an EMBL/GenBank/DDBJ whole genome shotgun (WGS) entry which is preliminary data.</text>
</comment>
<protein>
    <submittedName>
        <fullName evidence="1">Transposase</fullName>
    </submittedName>
</protein>
<evidence type="ECO:0000313" key="2">
    <source>
        <dbReference type="EMBL" id="EQD52792.1"/>
    </source>
</evidence>
<reference evidence="1" key="2">
    <citation type="journal article" date="2014" name="ISME J.">
        <title>Microbial stratification in low pH oxic and suboxic macroscopic growths along an acid mine drainage.</title>
        <authorList>
            <person name="Mendez-Garcia C."/>
            <person name="Mesa V."/>
            <person name="Sprenger R.R."/>
            <person name="Richter M."/>
            <person name="Diez M.S."/>
            <person name="Solano J."/>
            <person name="Bargiela R."/>
            <person name="Golyshina O.V."/>
            <person name="Manteca A."/>
            <person name="Ramos J.L."/>
            <person name="Gallego J.R."/>
            <person name="Llorente I."/>
            <person name="Martins Dos Santos V.A."/>
            <person name="Jensen O.N."/>
            <person name="Pelaez A.I."/>
            <person name="Sanchez J."/>
            <person name="Ferrer M."/>
        </authorList>
    </citation>
    <scope>NUCLEOTIDE SEQUENCE</scope>
</reference>
<reference evidence="1" key="1">
    <citation type="submission" date="2013-08" db="EMBL/GenBank/DDBJ databases">
        <authorList>
            <person name="Mendez C."/>
            <person name="Richter M."/>
            <person name="Ferrer M."/>
            <person name="Sanchez J."/>
        </authorList>
    </citation>
    <scope>NUCLEOTIDE SEQUENCE</scope>
</reference>
<evidence type="ECO:0000313" key="1">
    <source>
        <dbReference type="EMBL" id="EQD51096.1"/>
    </source>
</evidence>
<name>T0ZS72_9ZZZZ</name>
<dbReference type="EMBL" id="AUZX01009155">
    <property type="protein sequence ID" value="EQD52792.1"/>
    <property type="molecule type" value="Genomic_DNA"/>
</dbReference>
<accession>T0ZS72</accession>
<dbReference type="AlphaFoldDB" id="T0ZS72"/>
<gene>
    <name evidence="2" type="ORF">B1A_12587</name>
    <name evidence="1" type="ORF">B1A_13201</name>
</gene>
<organism evidence="1">
    <name type="scientific">mine drainage metagenome</name>
    <dbReference type="NCBI Taxonomy" id="410659"/>
    <lineage>
        <taxon>unclassified sequences</taxon>
        <taxon>metagenomes</taxon>
        <taxon>ecological metagenomes</taxon>
    </lineage>
</organism>
<sequence length="56" mass="6771">MVIRVKLNMKRDGRTLDHRTLEEIRRMAVERVREGERPSAVIASYGFHRCVIYRWL</sequence>
<feature type="non-terminal residue" evidence="1">
    <location>
        <position position="56"/>
    </location>
</feature>
<dbReference type="EMBL" id="AUZX01009655">
    <property type="protein sequence ID" value="EQD51096.1"/>
    <property type="molecule type" value="Genomic_DNA"/>
</dbReference>
<proteinExistence type="predicted"/>